<dbReference type="PROSITE" id="PS00138">
    <property type="entry name" value="SUBTILASE_SER"/>
    <property type="match status" value="1"/>
</dbReference>
<dbReference type="InterPro" id="IPR050131">
    <property type="entry name" value="Peptidase_S8_subtilisin-like"/>
</dbReference>
<evidence type="ECO:0000259" key="8">
    <source>
        <dbReference type="Pfam" id="PF00082"/>
    </source>
</evidence>
<dbReference type="EMBL" id="FUZP01000001">
    <property type="protein sequence ID" value="SKC44555.1"/>
    <property type="molecule type" value="Genomic_DNA"/>
</dbReference>
<evidence type="ECO:0000256" key="7">
    <source>
        <dbReference type="SAM" id="Phobius"/>
    </source>
</evidence>
<dbReference type="STRING" id="123320.SAMN06309945_1040"/>
<dbReference type="PANTHER" id="PTHR43806">
    <property type="entry name" value="PEPTIDASE S8"/>
    <property type="match status" value="1"/>
</dbReference>
<feature type="region of interest" description="Disordered" evidence="6">
    <location>
        <begin position="1"/>
        <end position="27"/>
    </location>
</feature>
<dbReference type="InterPro" id="IPR015500">
    <property type="entry name" value="Peptidase_S8_subtilisin-rel"/>
</dbReference>
<dbReference type="InterPro" id="IPR022398">
    <property type="entry name" value="Peptidase_S8_His-AS"/>
</dbReference>
<keyword evidence="3 5" id="KW-0378">Hydrolase</keyword>
<sequence length="443" mass="44854">MTWGRKSSSRGTGAAGGTQTSRGRAPRAASATIATLIGLATVFGGVTPAHADAVRDAEYWLSDYGIRDAWNTTRGAGVTIAVIDTGISSGPAEFNGAVAAGYDASGVGSPDGRTPLGQKDEKEHGSWVGSLAAGRGAGGDNGVLGAAPDATLLSVSVGFRTSGSTVPFEDQIASGIRWAVDNGADVINMSLTTNTLDWPESWDDAFKYAFEHNVVVVAAAGNRGSGTEEVGAPATIPGVLVVGGVKRDKTASFDASSQGITISVAAPSEELVGVSPDGSYVGWSGTSGASPIVAGIVALVKAKYPDLDAGAVIDRVVKTATPAPGQGAAIPSPIYGYGLVDARAAVTADVPAFSGTGPAEQLQEWITVHRRASATSVPVPTDTSTPTPLPPADAAARPNPFLPTSETLLYVSIPLAVLLGTGTLVMLGAIGVTRHFRRVAHRE</sequence>
<dbReference type="RefSeq" id="WP_079727162.1">
    <property type="nucleotide sequence ID" value="NZ_FUZP01000001.1"/>
</dbReference>
<evidence type="ECO:0000256" key="1">
    <source>
        <dbReference type="ARBA" id="ARBA00011073"/>
    </source>
</evidence>
<protein>
    <submittedName>
        <fullName evidence="9">Subtilase family protein</fullName>
    </submittedName>
</protein>
<keyword evidence="4 5" id="KW-0720">Serine protease</keyword>
<comment type="similarity">
    <text evidence="1 5">Belongs to the peptidase S8 family.</text>
</comment>
<evidence type="ECO:0000256" key="6">
    <source>
        <dbReference type="SAM" id="MobiDB-lite"/>
    </source>
</evidence>
<dbReference type="InterPro" id="IPR023828">
    <property type="entry name" value="Peptidase_S8_Ser-AS"/>
</dbReference>
<feature type="compositionally biased region" description="Low complexity" evidence="6">
    <location>
        <begin position="1"/>
        <end position="23"/>
    </location>
</feature>
<organism evidence="9 10">
    <name type="scientific">Okibacterium fritillariae</name>
    <dbReference type="NCBI Taxonomy" id="123320"/>
    <lineage>
        <taxon>Bacteria</taxon>
        <taxon>Bacillati</taxon>
        <taxon>Actinomycetota</taxon>
        <taxon>Actinomycetes</taxon>
        <taxon>Micrococcales</taxon>
        <taxon>Microbacteriaceae</taxon>
        <taxon>Okibacterium</taxon>
    </lineage>
</organism>
<feature type="active site" description="Charge relay system" evidence="5">
    <location>
        <position position="84"/>
    </location>
</feature>
<dbReference type="OrthoDB" id="9798386at2"/>
<dbReference type="SUPFAM" id="SSF52743">
    <property type="entry name" value="Subtilisin-like"/>
    <property type="match status" value="1"/>
</dbReference>
<feature type="transmembrane region" description="Helical" evidence="7">
    <location>
        <begin position="408"/>
        <end position="432"/>
    </location>
</feature>
<feature type="domain" description="Peptidase S8/S53" evidence="8">
    <location>
        <begin position="75"/>
        <end position="338"/>
    </location>
</feature>
<dbReference type="Proteomes" id="UP000190857">
    <property type="component" value="Unassembled WGS sequence"/>
</dbReference>
<dbReference type="Pfam" id="PF00082">
    <property type="entry name" value="Peptidase_S8"/>
    <property type="match status" value="1"/>
</dbReference>
<evidence type="ECO:0000313" key="10">
    <source>
        <dbReference type="Proteomes" id="UP000190857"/>
    </source>
</evidence>
<keyword evidence="7" id="KW-0812">Transmembrane</keyword>
<keyword evidence="7" id="KW-1133">Transmembrane helix</keyword>
<dbReference type="PANTHER" id="PTHR43806:SF11">
    <property type="entry name" value="CEREVISIN-RELATED"/>
    <property type="match status" value="1"/>
</dbReference>
<dbReference type="AlphaFoldDB" id="A0A1T5IZD8"/>
<keyword evidence="2 5" id="KW-0645">Protease</keyword>
<reference evidence="9 10" key="1">
    <citation type="submission" date="2017-02" db="EMBL/GenBank/DDBJ databases">
        <authorList>
            <person name="Peterson S.W."/>
        </authorList>
    </citation>
    <scope>NUCLEOTIDE SEQUENCE [LARGE SCALE GENOMIC DNA]</scope>
    <source>
        <strain evidence="9 10">VKM Ac-2059</strain>
    </source>
</reference>
<name>A0A1T5IZD8_9MICO</name>
<keyword evidence="7" id="KW-0472">Membrane</keyword>
<feature type="active site" description="Charge relay system" evidence="5">
    <location>
        <position position="287"/>
    </location>
</feature>
<dbReference type="PRINTS" id="PR00723">
    <property type="entry name" value="SUBTILISIN"/>
</dbReference>
<evidence type="ECO:0000256" key="3">
    <source>
        <dbReference type="ARBA" id="ARBA00022801"/>
    </source>
</evidence>
<dbReference type="GO" id="GO:0006508">
    <property type="term" value="P:proteolysis"/>
    <property type="evidence" value="ECO:0007669"/>
    <property type="project" value="UniProtKB-KW"/>
</dbReference>
<accession>A0A1T5IZD8</accession>
<evidence type="ECO:0000256" key="5">
    <source>
        <dbReference type="PROSITE-ProRule" id="PRU01240"/>
    </source>
</evidence>
<dbReference type="PROSITE" id="PS00137">
    <property type="entry name" value="SUBTILASE_HIS"/>
    <property type="match status" value="1"/>
</dbReference>
<dbReference type="PROSITE" id="PS51892">
    <property type="entry name" value="SUBTILASE"/>
    <property type="match status" value="1"/>
</dbReference>
<dbReference type="Gene3D" id="3.40.50.200">
    <property type="entry name" value="Peptidase S8/S53 domain"/>
    <property type="match status" value="1"/>
</dbReference>
<dbReference type="GO" id="GO:0004252">
    <property type="term" value="F:serine-type endopeptidase activity"/>
    <property type="evidence" value="ECO:0007669"/>
    <property type="project" value="UniProtKB-UniRule"/>
</dbReference>
<keyword evidence="10" id="KW-1185">Reference proteome</keyword>
<feature type="region of interest" description="Disordered" evidence="6">
    <location>
        <begin position="374"/>
        <end position="393"/>
    </location>
</feature>
<feature type="active site" description="Charge relay system" evidence="5">
    <location>
        <position position="124"/>
    </location>
</feature>
<proteinExistence type="inferred from homology"/>
<dbReference type="InterPro" id="IPR036852">
    <property type="entry name" value="Peptidase_S8/S53_dom_sf"/>
</dbReference>
<evidence type="ECO:0000256" key="4">
    <source>
        <dbReference type="ARBA" id="ARBA00022825"/>
    </source>
</evidence>
<dbReference type="InterPro" id="IPR000209">
    <property type="entry name" value="Peptidase_S8/S53_dom"/>
</dbReference>
<evidence type="ECO:0000313" key="9">
    <source>
        <dbReference type="EMBL" id="SKC44555.1"/>
    </source>
</evidence>
<evidence type="ECO:0000256" key="2">
    <source>
        <dbReference type="ARBA" id="ARBA00022670"/>
    </source>
</evidence>
<gene>
    <name evidence="9" type="ORF">SAMN06309945_1040</name>
</gene>